<dbReference type="PANTHER" id="PTHR24421:SF10">
    <property type="entry name" value="NITRATE_NITRITE SENSOR PROTEIN NARQ"/>
    <property type="match status" value="1"/>
</dbReference>
<evidence type="ECO:0000256" key="7">
    <source>
        <dbReference type="ARBA" id="ARBA00022741"/>
    </source>
</evidence>
<dbReference type="RefSeq" id="WP_135482604.1">
    <property type="nucleotide sequence ID" value="NZ_SRMF01000002.1"/>
</dbReference>
<dbReference type="InterPro" id="IPR011712">
    <property type="entry name" value="Sig_transdc_His_kin_sub3_dim/P"/>
</dbReference>
<dbReference type="PROSITE" id="PS50885">
    <property type="entry name" value="HAMP"/>
    <property type="match status" value="1"/>
</dbReference>
<keyword evidence="12 13" id="KW-0472">Membrane</keyword>
<dbReference type="GO" id="GO:0005524">
    <property type="term" value="F:ATP binding"/>
    <property type="evidence" value="ECO:0007669"/>
    <property type="project" value="UniProtKB-KW"/>
</dbReference>
<feature type="domain" description="Histidine kinase" evidence="14">
    <location>
        <begin position="277"/>
        <end position="477"/>
    </location>
</feature>
<proteinExistence type="predicted"/>
<dbReference type="OrthoDB" id="9811306at2"/>
<protein>
    <recommendedName>
        <fullName evidence="3">histidine kinase</fullName>
        <ecNumber evidence="3">2.7.13.3</ecNumber>
    </recommendedName>
</protein>
<comment type="caution">
    <text evidence="16">The sequence shown here is derived from an EMBL/GenBank/DDBJ whole genome shotgun (WGS) entry which is preliminary data.</text>
</comment>
<dbReference type="AlphaFoldDB" id="A0A4Z0WBW9"/>
<keyword evidence="5" id="KW-0808">Transferase</keyword>
<dbReference type="Pfam" id="PF13675">
    <property type="entry name" value="PilJ"/>
    <property type="match status" value="1"/>
</dbReference>
<evidence type="ECO:0000259" key="15">
    <source>
        <dbReference type="PROSITE" id="PS50885"/>
    </source>
</evidence>
<keyword evidence="7" id="KW-0547">Nucleotide-binding</keyword>
<dbReference type="InterPro" id="IPR042295">
    <property type="entry name" value="NarX-like_N_sf"/>
</dbReference>
<keyword evidence="4" id="KW-0597">Phosphoprotein</keyword>
<dbReference type="Gene3D" id="1.20.5.1930">
    <property type="match status" value="1"/>
</dbReference>
<evidence type="ECO:0000256" key="3">
    <source>
        <dbReference type="ARBA" id="ARBA00012438"/>
    </source>
</evidence>
<dbReference type="InterPro" id="IPR029095">
    <property type="entry name" value="NarX-like_N"/>
</dbReference>
<dbReference type="SMART" id="SM00304">
    <property type="entry name" value="HAMP"/>
    <property type="match status" value="1"/>
</dbReference>
<dbReference type="SUPFAM" id="SSF158472">
    <property type="entry name" value="HAMP domain-like"/>
    <property type="match status" value="1"/>
</dbReference>
<keyword evidence="11" id="KW-0902">Two-component regulatory system</keyword>
<evidence type="ECO:0000313" key="17">
    <source>
        <dbReference type="Proteomes" id="UP000297475"/>
    </source>
</evidence>
<dbReference type="GO" id="GO:0016020">
    <property type="term" value="C:membrane"/>
    <property type="evidence" value="ECO:0007669"/>
    <property type="project" value="UniProtKB-SubCell"/>
</dbReference>
<dbReference type="PROSITE" id="PS50109">
    <property type="entry name" value="HIS_KIN"/>
    <property type="match status" value="1"/>
</dbReference>
<dbReference type="EMBL" id="SRMF01000002">
    <property type="protein sequence ID" value="TGG94035.1"/>
    <property type="molecule type" value="Genomic_DNA"/>
</dbReference>
<evidence type="ECO:0000256" key="11">
    <source>
        <dbReference type="ARBA" id="ARBA00023012"/>
    </source>
</evidence>
<dbReference type="SUPFAM" id="SSF55874">
    <property type="entry name" value="ATPase domain of HSP90 chaperone/DNA topoisomerase II/histidine kinase"/>
    <property type="match status" value="1"/>
</dbReference>
<dbReference type="CDD" id="cd06225">
    <property type="entry name" value="HAMP"/>
    <property type="match status" value="1"/>
</dbReference>
<comment type="catalytic activity">
    <reaction evidence="1">
        <text>ATP + protein L-histidine = ADP + protein N-phospho-L-histidine.</text>
        <dbReference type="EC" id="2.7.13.3"/>
    </reaction>
</comment>
<accession>A0A4Z0WBW9</accession>
<evidence type="ECO:0000259" key="14">
    <source>
        <dbReference type="PROSITE" id="PS50109"/>
    </source>
</evidence>
<dbReference type="Proteomes" id="UP000297475">
    <property type="component" value="Unassembled WGS sequence"/>
</dbReference>
<reference evidence="16 17" key="1">
    <citation type="submission" date="2019-04" db="EMBL/GenBank/DDBJ databases">
        <title>Natronospirillum operosus gen. nov., sp. nov., a haloalkaliphilic satellite isolated from decaying biomass of laboratory culture of cyanobacterium Geitlerinema sp. and proposal of Natronospirillaceae fam. nov. and Saccharospirillaceae fam. nov.</title>
        <authorList>
            <person name="Kevbrin V."/>
            <person name="Boltyanskaya Y."/>
            <person name="Koziaeva V."/>
            <person name="Grouzdev D.S."/>
            <person name="Park M."/>
            <person name="Cho J."/>
        </authorList>
    </citation>
    <scope>NUCLEOTIDE SEQUENCE [LARGE SCALE GENOMIC DNA]</scope>
    <source>
        <strain evidence="16 17">G-116</strain>
    </source>
</reference>
<dbReference type="GO" id="GO:0046983">
    <property type="term" value="F:protein dimerization activity"/>
    <property type="evidence" value="ECO:0007669"/>
    <property type="project" value="InterPro"/>
</dbReference>
<evidence type="ECO:0000256" key="6">
    <source>
        <dbReference type="ARBA" id="ARBA00022692"/>
    </source>
</evidence>
<comment type="subcellular location">
    <subcellularLocation>
        <location evidence="2">Membrane</location>
        <topology evidence="2">Multi-pass membrane protein</topology>
    </subcellularLocation>
</comment>
<feature type="domain" description="HAMP" evidence="15">
    <location>
        <begin position="197"/>
        <end position="249"/>
    </location>
</feature>
<dbReference type="Pfam" id="PF07730">
    <property type="entry name" value="HisKA_3"/>
    <property type="match status" value="1"/>
</dbReference>
<dbReference type="InterPro" id="IPR050482">
    <property type="entry name" value="Sensor_HK_TwoCompSys"/>
</dbReference>
<evidence type="ECO:0000256" key="10">
    <source>
        <dbReference type="ARBA" id="ARBA00022989"/>
    </source>
</evidence>
<sequence length="477" mass="53199">MNTEVSTTARRRPGNLFQHYPITLRLVAGLVLLAGLALASMTSTLWLASSVEGDARAINEAGALRMSTYRLLVVSHERVPGLIHPSSMEPRATYWRRDFELRLHSPTLRFALPDDPTHAVNLALTQVENAWASSALATGDRMPTLVEAQGLVEVIDRFVSALEEYSERKLTLIRITLWTFAGLAGLLVVVLGIWLWRAVIRPLGRLIEQAAALQQTRLHARSALKGRGELATLSRSLDLMAAELSAIYANMQAQIDERTRSLADERARVALQEERSVIARELHDSLAQTLTYQKMQLSLLQTRLQGRYPEDSDWQETVSILRTNVNEGYRKLRELLSTFRLQLNHPDLDTALASTVSELQPNTPTHLLVAGRFGDLGLAPQREIHILHILREALSNIIKHAEAETAQVSIERRYNEVSVRVSDDGRGLPVAVQEDGQQHWGLSILGERARQLGGTLQIRRRTDGPGTEVTLTFSVEA</sequence>
<dbReference type="Pfam" id="PF00672">
    <property type="entry name" value="HAMP"/>
    <property type="match status" value="1"/>
</dbReference>
<dbReference type="EC" id="2.7.13.3" evidence="3"/>
<gene>
    <name evidence="16" type="ORF">E4656_07605</name>
</gene>
<dbReference type="PANTHER" id="PTHR24421">
    <property type="entry name" value="NITRATE/NITRITE SENSOR PROTEIN NARX-RELATED"/>
    <property type="match status" value="1"/>
</dbReference>
<keyword evidence="6 13" id="KW-0812">Transmembrane</keyword>
<feature type="transmembrane region" description="Helical" evidence="13">
    <location>
        <begin position="26"/>
        <end position="48"/>
    </location>
</feature>
<evidence type="ECO:0000256" key="13">
    <source>
        <dbReference type="SAM" id="Phobius"/>
    </source>
</evidence>
<keyword evidence="9" id="KW-0067">ATP-binding</keyword>
<dbReference type="GO" id="GO:0000155">
    <property type="term" value="F:phosphorelay sensor kinase activity"/>
    <property type="evidence" value="ECO:0007669"/>
    <property type="project" value="InterPro"/>
</dbReference>
<evidence type="ECO:0000313" key="16">
    <source>
        <dbReference type="EMBL" id="TGG94035.1"/>
    </source>
</evidence>
<keyword evidence="17" id="KW-1185">Reference proteome</keyword>
<dbReference type="CDD" id="cd16917">
    <property type="entry name" value="HATPase_UhpB-NarQ-NarX-like"/>
    <property type="match status" value="1"/>
</dbReference>
<dbReference type="InterPro" id="IPR003594">
    <property type="entry name" value="HATPase_dom"/>
</dbReference>
<dbReference type="SMART" id="SM00387">
    <property type="entry name" value="HATPase_c"/>
    <property type="match status" value="1"/>
</dbReference>
<dbReference type="Gene3D" id="3.30.565.10">
    <property type="entry name" value="Histidine kinase-like ATPase, C-terminal domain"/>
    <property type="match status" value="1"/>
</dbReference>
<dbReference type="Pfam" id="PF02518">
    <property type="entry name" value="HATPase_c"/>
    <property type="match status" value="1"/>
</dbReference>
<keyword evidence="8" id="KW-0418">Kinase</keyword>
<dbReference type="InterPro" id="IPR036890">
    <property type="entry name" value="HATPase_C_sf"/>
</dbReference>
<dbReference type="InterPro" id="IPR005467">
    <property type="entry name" value="His_kinase_dom"/>
</dbReference>
<dbReference type="Gene3D" id="1.20.120.960">
    <property type="entry name" value="Histidine kinase NarX, sensor domain"/>
    <property type="match status" value="1"/>
</dbReference>
<evidence type="ECO:0000256" key="4">
    <source>
        <dbReference type="ARBA" id="ARBA00022553"/>
    </source>
</evidence>
<evidence type="ECO:0000256" key="8">
    <source>
        <dbReference type="ARBA" id="ARBA00022777"/>
    </source>
</evidence>
<keyword evidence="10 13" id="KW-1133">Transmembrane helix</keyword>
<evidence type="ECO:0000256" key="2">
    <source>
        <dbReference type="ARBA" id="ARBA00004141"/>
    </source>
</evidence>
<evidence type="ECO:0000256" key="5">
    <source>
        <dbReference type="ARBA" id="ARBA00022679"/>
    </source>
</evidence>
<evidence type="ECO:0000256" key="12">
    <source>
        <dbReference type="ARBA" id="ARBA00023136"/>
    </source>
</evidence>
<evidence type="ECO:0000256" key="9">
    <source>
        <dbReference type="ARBA" id="ARBA00022840"/>
    </source>
</evidence>
<evidence type="ECO:0000256" key="1">
    <source>
        <dbReference type="ARBA" id="ARBA00000085"/>
    </source>
</evidence>
<dbReference type="InterPro" id="IPR003660">
    <property type="entry name" value="HAMP_dom"/>
</dbReference>
<name>A0A4Z0WBW9_9GAMM</name>
<organism evidence="16 17">
    <name type="scientific">Natronospirillum operosum</name>
    <dbReference type="NCBI Taxonomy" id="2759953"/>
    <lineage>
        <taxon>Bacteria</taxon>
        <taxon>Pseudomonadati</taxon>
        <taxon>Pseudomonadota</taxon>
        <taxon>Gammaproteobacteria</taxon>
        <taxon>Oceanospirillales</taxon>
        <taxon>Natronospirillaceae</taxon>
        <taxon>Natronospirillum</taxon>
    </lineage>
</organism>
<feature type="transmembrane region" description="Helical" evidence="13">
    <location>
        <begin position="175"/>
        <end position="196"/>
    </location>
</feature>